<keyword evidence="4" id="KW-1185">Reference proteome</keyword>
<dbReference type="RefSeq" id="WP_153738753.1">
    <property type="nucleotide sequence ID" value="NZ_WJNG01000029.1"/>
</dbReference>
<sequence length="177" mass="19576">MAKTKLVADPAHSSIDFSVKHMMVTKVKGSFNEFDTSIVADPEDLTTADIEFNIALASIDTGNEDRDNHLKSADFFDVENNKEMNFKTTNILKTSDDEYDVTGDLTIKGVTNKETFKVVFEGQGQDPWGNQVFGFTADGKLNREKYGLTWNANLETGGVLVGKDVNISIDLQVKKEA</sequence>
<evidence type="ECO:0000313" key="4">
    <source>
        <dbReference type="Proteomes" id="UP000799092"/>
    </source>
</evidence>
<gene>
    <name evidence="3" type="ORF">GH741_21280</name>
</gene>
<dbReference type="Gene3D" id="2.40.128.110">
    <property type="entry name" value="Lipid/polyisoprenoid-binding, YceI-like"/>
    <property type="match status" value="1"/>
</dbReference>
<evidence type="ECO:0000256" key="1">
    <source>
        <dbReference type="ARBA" id="ARBA00008812"/>
    </source>
</evidence>
<protein>
    <recommendedName>
        <fullName evidence="2">Lipid/polyisoprenoid-binding YceI-like domain-containing protein</fullName>
    </recommendedName>
</protein>
<dbReference type="Pfam" id="PF04264">
    <property type="entry name" value="YceI"/>
    <property type="match status" value="1"/>
</dbReference>
<dbReference type="EMBL" id="WJNG01000029">
    <property type="protein sequence ID" value="MRH45162.1"/>
    <property type="molecule type" value="Genomic_DNA"/>
</dbReference>
<dbReference type="InterPro" id="IPR007372">
    <property type="entry name" value="Lipid/polyisoprenoid-bd_YceI"/>
</dbReference>
<evidence type="ECO:0000259" key="2">
    <source>
        <dbReference type="SMART" id="SM00867"/>
    </source>
</evidence>
<dbReference type="InterPro" id="IPR036761">
    <property type="entry name" value="TTHA0802/YceI-like_sf"/>
</dbReference>
<name>A0A6A8DVC2_9BACI</name>
<dbReference type="PANTHER" id="PTHR34406">
    <property type="entry name" value="PROTEIN YCEI"/>
    <property type="match status" value="1"/>
</dbReference>
<accession>A0A6A8DVC2</accession>
<proteinExistence type="inferred from homology"/>
<organism evidence="3 4">
    <name type="scientific">Aquibacillus halophilus</name>
    <dbReference type="NCBI Taxonomy" id="930132"/>
    <lineage>
        <taxon>Bacteria</taxon>
        <taxon>Bacillati</taxon>
        <taxon>Bacillota</taxon>
        <taxon>Bacilli</taxon>
        <taxon>Bacillales</taxon>
        <taxon>Bacillaceae</taxon>
        <taxon>Aquibacillus</taxon>
    </lineage>
</organism>
<dbReference type="PANTHER" id="PTHR34406:SF1">
    <property type="entry name" value="PROTEIN YCEI"/>
    <property type="match status" value="1"/>
</dbReference>
<evidence type="ECO:0000313" key="3">
    <source>
        <dbReference type="EMBL" id="MRH45162.1"/>
    </source>
</evidence>
<dbReference type="Proteomes" id="UP000799092">
    <property type="component" value="Unassembled WGS sequence"/>
</dbReference>
<reference evidence="3" key="1">
    <citation type="submission" date="2019-11" db="EMBL/GenBank/DDBJ databases">
        <authorList>
            <person name="Li J."/>
        </authorList>
    </citation>
    <scope>NUCLEOTIDE SEQUENCE</scope>
    <source>
        <strain evidence="3">B6B</strain>
    </source>
</reference>
<comment type="caution">
    <text evidence="3">The sequence shown here is derived from an EMBL/GenBank/DDBJ whole genome shotgun (WGS) entry which is preliminary data.</text>
</comment>
<feature type="domain" description="Lipid/polyisoprenoid-binding YceI-like" evidence="2">
    <location>
        <begin position="5"/>
        <end position="174"/>
    </location>
</feature>
<dbReference type="AlphaFoldDB" id="A0A6A8DVC2"/>
<comment type="similarity">
    <text evidence="1">Belongs to the UPF0312 family.</text>
</comment>
<dbReference type="OrthoDB" id="9811006at2"/>
<dbReference type="SMART" id="SM00867">
    <property type="entry name" value="YceI"/>
    <property type="match status" value="1"/>
</dbReference>
<dbReference type="SUPFAM" id="SSF101874">
    <property type="entry name" value="YceI-like"/>
    <property type="match status" value="1"/>
</dbReference>